<dbReference type="OrthoDB" id="276816at2"/>
<feature type="domain" description="J" evidence="1">
    <location>
        <begin position="21"/>
        <end position="82"/>
    </location>
</feature>
<name>Q1PW37_KUEST</name>
<evidence type="ECO:0000313" key="2">
    <source>
        <dbReference type="EMBL" id="CAJ71450.1"/>
    </source>
</evidence>
<dbReference type="Proteomes" id="UP000221734">
    <property type="component" value="Chromosome Kuenenia_stuttgartiensis_MBR1"/>
</dbReference>
<evidence type="ECO:0000313" key="3">
    <source>
        <dbReference type="EMBL" id="QII14064.1"/>
    </source>
</evidence>
<dbReference type="InterPro" id="IPR036869">
    <property type="entry name" value="J_dom_sf"/>
</dbReference>
<reference evidence="4" key="4">
    <citation type="submission" date="2017-10" db="EMBL/GenBank/DDBJ databases">
        <authorList>
            <person name="Banno H."/>
            <person name="Chua N.-H."/>
        </authorList>
    </citation>
    <scope>NUCLEOTIDE SEQUENCE [LARGE SCALE GENOMIC DNA]</scope>
    <source>
        <strain evidence="4">Kuenenia_mbr1_ru-nijmegen</strain>
    </source>
</reference>
<dbReference type="SUPFAM" id="SSF46565">
    <property type="entry name" value="Chaperone J-domain"/>
    <property type="match status" value="1"/>
</dbReference>
<protein>
    <recommendedName>
        <fullName evidence="1">J domain-containing protein</fullName>
    </recommendedName>
</protein>
<evidence type="ECO:0000313" key="5">
    <source>
        <dbReference type="Proteomes" id="UP000221734"/>
    </source>
</evidence>
<accession>Q1PW37</accession>
<dbReference type="AlphaFoldDB" id="Q1PW37"/>
<dbReference type="CDD" id="cd06257">
    <property type="entry name" value="DnaJ"/>
    <property type="match status" value="1"/>
</dbReference>
<reference evidence="5" key="3">
    <citation type="submission" date="2017-10" db="EMBL/GenBank/DDBJ databases">
        <authorList>
            <person name="Frank J."/>
        </authorList>
    </citation>
    <scope>NUCLEOTIDE SEQUENCE [LARGE SCALE GENOMIC DNA]</scope>
</reference>
<dbReference type="KEGG" id="kst:KSMBR1_2377"/>
<reference evidence="2" key="1">
    <citation type="journal article" date="2006" name="Nature">
        <title>Deciphering the evolution and metabolism of an anammox bacterium from a community genome.</title>
        <authorList>
            <person name="Strous M."/>
            <person name="Pelletier E."/>
            <person name="Mangenot S."/>
            <person name="Rattei T."/>
            <person name="Lehner A."/>
            <person name="Taylor M.W."/>
            <person name="Horn M."/>
            <person name="Daims H."/>
            <person name="Bartol-Mavel D."/>
            <person name="Wincker P."/>
            <person name="Barbe V."/>
            <person name="Fonknechten N."/>
            <person name="Vallenet D."/>
            <person name="Segurens B."/>
            <person name="Schenowitz-Truong C."/>
            <person name="Medigue C."/>
            <person name="Collingro A."/>
            <person name="Snel B."/>
            <person name="Dutilh B.E."/>
            <person name="OpDenCamp H.J.M."/>
            <person name="vanDerDrift C."/>
            <person name="Cirpus I."/>
            <person name="vanDePas-Schoonen K.T."/>
            <person name="Harhangi H.R."/>
            <person name="vanNiftrik L."/>
            <person name="Schmid M."/>
            <person name="Keltjens J."/>
            <person name="vanDeVossenberg J."/>
            <person name="Kartal B."/>
            <person name="Meier H."/>
            <person name="Frishman D."/>
            <person name="Huynen M.A."/>
            <person name="Mewes H."/>
            <person name="Weissenbach J."/>
            <person name="Jetten M.S.M."/>
            <person name="Wagner M."/>
            <person name="LePaslier D."/>
        </authorList>
    </citation>
    <scope>NUCLEOTIDE SEQUENCE</scope>
</reference>
<dbReference type="Gene3D" id="1.10.287.110">
    <property type="entry name" value="DnaJ domain"/>
    <property type="match status" value="1"/>
</dbReference>
<dbReference type="EMBL" id="LT934425">
    <property type="protein sequence ID" value="SOH04865.1"/>
    <property type="molecule type" value="Genomic_DNA"/>
</dbReference>
<organism evidence="2">
    <name type="scientific">Kuenenia stuttgartiensis</name>
    <dbReference type="NCBI Taxonomy" id="174633"/>
    <lineage>
        <taxon>Bacteria</taxon>
        <taxon>Pseudomonadati</taxon>
        <taxon>Planctomycetota</taxon>
        <taxon>Candidatus Brocadiia</taxon>
        <taxon>Candidatus Brocadiales</taxon>
        <taxon>Candidatus Brocadiaceae</taxon>
        <taxon>Candidatus Kuenenia</taxon>
    </lineage>
</organism>
<reference evidence="2" key="2">
    <citation type="submission" date="2006-01" db="EMBL/GenBank/DDBJ databases">
        <authorList>
            <person name="Genoscope"/>
        </authorList>
    </citation>
    <scope>NUCLEOTIDE SEQUENCE</scope>
</reference>
<dbReference type="InterPro" id="IPR001623">
    <property type="entry name" value="DnaJ_domain"/>
</dbReference>
<reference evidence="3 6" key="5">
    <citation type="submission" date="2020-02" db="EMBL/GenBank/DDBJ databases">
        <title>Newly sequenced genome of strain CSTR1 showed variability in Candidatus Kuenenia stuttgartiensis genomes.</title>
        <authorList>
            <person name="Ding C."/>
            <person name="Adrian L."/>
        </authorList>
    </citation>
    <scope>NUCLEOTIDE SEQUENCE [LARGE SCALE GENOMIC DNA]</scope>
    <source>
        <strain evidence="3 6">CSTR1</strain>
    </source>
</reference>
<keyword evidence="5" id="KW-1185">Reference proteome</keyword>
<dbReference type="EMBL" id="CP049055">
    <property type="protein sequence ID" value="QII14064.1"/>
    <property type="molecule type" value="Genomic_DNA"/>
</dbReference>
<dbReference type="Proteomes" id="UP000501926">
    <property type="component" value="Chromosome"/>
</dbReference>
<evidence type="ECO:0000313" key="4">
    <source>
        <dbReference type="EMBL" id="SOH04865.1"/>
    </source>
</evidence>
<evidence type="ECO:0000259" key="1">
    <source>
        <dbReference type="PROSITE" id="PS50076"/>
    </source>
</evidence>
<dbReference type="EMBL" id="CT573073">
    <property type="protein sequence ID" value="CAJ71450.1"/>
    <property type="molecule type" value="Genomic_DNA"/>
</dbReference>
<gene>
    <name evidence="3" type="ORF">KsCSTR_46860</name>
    <name evidence="4" type="ORF">KSMBR1_2377</name>
    <name evidence="2" type="ORF">kustc0705</name>
</gene>
<proteinExistence type="predicted"/>
<evidence type="ECO:0000313" key="6">
    <source>
        <dbReference type="Proteomes" id="UP000501926"/>
    </source>
</evidence>
<dbReference type="RefSeq" id="WP_099325529.1">
    <property type="nucleotide sequence ID" value="NZ_CP049055.1"/>
</dbReference>
<dbReference type="PROSITE" id="PS50076">
    <property type="entry name" value="DNAJ_2"/>
    <property type="match status" value="1"/>
</dbReference>
<sequence length="260" mass="30632">MPDIISGTKLLNDCRLLFGPDIVNITSFLQNMLPSELRMVYRKKVLETHPDRAKMLGRLESDMIQHFKEIVLAYERLNLFIKSQSANVLIAGNKTTKQREDVQKTVRHTAHSKKQNNVTEFFYKGSIPKRKLLIGQYMYYSGAISWRTLLSAIFWQRKQRPLIGQLARDWNILTTEDIRNILTTRNHREKFAEYACRNGFITHFQYLALLGRQRRLQRPFGEYFLQQNILNVKELDELVKKHKAWNREAREVVSPAGHSR</sequence>